<proteinExistence type="predicted"/>
<dbReference type="Proteomes" id="UP000218238">
    <property type="component" value="Unassembled WGS sequence"/>
</dbReference>
<reference evidence="1 2" key="1">
    <citation type="submission" date="2017-08" db="EMBL/GenBank/DDBJ databases">
        <title>Draft genome sequence of filamentous cyanobacterium Calothrix elsteri CCALA 953.</title>
        <authorList>
            <person name="Gagunashvili A.N."/>
            <person name="Elster J."/>
            <person name="Andresson O.S."/>
        </authorList>
    </citation>
    <scope>NUCLEOTIDE SEQUENCE [LARGE SCALE GENOMIC DNA]</scope>
    <source>
        <strain evidence="1 2">CCALA 953</strain>
    </source>
</reference>
<evidence type="ECO:0000313" key="2">
    <source>
        <dbReference type="Proteomes" id="UP000218238"/>
    </source>
</evidence>
<name>A0A2A2TNQ8_9CYAN</name>
<evidence type="ECO:0000313" key="1">
    <source>
        <dbReference type="EMBL" id="PAX60166.1"/>
    </source>
</evidence>
<sequence>MCPTQNSLPKRSFETEKYKAYICLGDKENELGYFVRVTKGDSSKITVPLVRKSGETYIARNDEIAYIISLYEMLIQKRGKTVLRERVNSAIAADGTSLNSACPQGQNILQEAVTKSFIIYICGNDKPGSYVAIARIGNQKVTLPLSNSKESSTSKNESKNKQYVAIEGNTRYFLNRDVLKVVQGNQIRIKEKVLRWL</sequence>
<dbReference type="OrthoDB" id="574433at2"/>
<dbReference type="EMBL" id="NTFS01000020">
    <property type="protein sequence ID" value="PAX60166.1"/>
    <property type="molecule type" value="Genomic_DNA"/>
</dbReference>
<keyword evidence="2" id="KW-1185">Reference proteome</keyword>
<accession>A0A2A2TNQ8</accession>
<dbReference type="AlphaFoldDB" id="A0A2A2TNQ8"/>
<organism evidence="1 2">
    <name type="scientific">Brunnivagina elsteri CCALA 953</name>
    <dbReference type="NCBI Taxonomy" id="987040"/>
    <lineage>
        <taxon>Bacteria</taxon>
        <taxon>Bacillati</taxon>
        <taxon>Cyanobacteriota</taxon>
        <taxon>Cyanophyceae</taxon>
        <taxon>Nostocales</taxon>
        <taxon>Calotrichaceae</taxon>
        <taxon>Brunnivagina</taxon>
    </lineage>
</organism>
<protein>
    <submittedName>
        <fullName evidence="1">Uncharacterized protein</fullName>
    </submittedName>
</protein>
<gene>
    <name evidence="1" type="ORF">CK510_03330</name>
</gene>
<comment type="caution">
    <text evidence="1">The sequence shown here is derived from an EMBL/GenBank/DDBJ whole genome shotgun (WGS) entry which is preliminary data.</text>
</comment>